<comment type="similarity">
    <text evidence="1">Belongs to the nitroreductase family.</text>
</comment>
<dbReference type="InterPro" id="IPR000415">
    <property type="entry name" value="Nitroreductase-like"/>
</dbReference>
<dbReference type="PANTHER" id="PTHR43673:SF10">
    <property type="entry name" value="NADH DEHYDROGENASE_NAD(P)H NITROREDUCTASE XCC3605-RELATED"/>
    <property type="match status" value="1"/>
</dbReference>
<evidence type="ECO:0000259" key="3">
    <source>
        <dbReference type="Pfam" id="PF00881"/>
    </source>
</evidence>
<dbReference type="Gene3D" id="3.40.109.10">
    <property type="entry name" value="NADH Oxidase"/>
    <property type="match status" value="1"/>
</dbReference>
<dbReference type="PANTHER" id="PTHR43673">
    <property type="entry name" value="NAD(P)H NITROREDUCTASE YDGI-RELATED"/>
    <property type="match status" value="1"/>
</dbReference>
<dbReference type="OrthoDB" id="9784375at2"/>
<keyword evidence="2" id="KW-0560">Oxidoreductase</keyword>
<organism evidence="4 5">
    <name type="scientific">Abyssibacter profundi</name>
    <dbReference type="NCBI Taxonomy" id="2182787"/>
    <lineage>
        <taxon>Bacteria</taxon>
        <taxon>Pseudomonadati</taxon>
        <taxon>Pseudomonadota</taxon>
        <taxon>Gammaproteobacteria</taxon>
        <taxon>Chromatiales</taxon>
        <taxon>Oceanococcaceae</taxon>
        <taxon>Abyssibacter</taxon>
    </lineage>
</organism>
<gene>
    <name evidence="4" type="ORF">DEH80_07465</name>
</gene>
<feature type="domain" description="Nitroreductase" evidence="3">
    <location>
        <begin position="19"/>
        <end position="221"/>
    </location>
</feature>
<dbReference type="EMBL" id="QEQK01000005">
    <property type="protein sequence ID" value="PWN56642.1"/>
    <property type="molecule type" value="Genomic_DNA"/>
</dbReference>
<sequence length="244" mass="27826">MTEDSLPSIDPQEFRKAVTTRRSVRQFTSEPIPEDVLQDCLDLALMAPNSSNLQMWNFYRVTTPEKREALIKACMSQKAAKTAAELIVCTGHTRNWRQHAKDILARWPGEPPKVVRQYYGGLAQFMYGSVPMDMLGLGARAKKTVRDAIGLVRPMMRTPNTDADMELWAAKSVALACENLMLALRAYGFDSCPMEGFDEPRVREICGYGRHEFTVMVIAAGRRHPKGIYHEQMRFDRKRFVHEV</sequence>
<name>A0A363UMJ3_9GAMM</name>
<dbReference type="SUPFAM" id="SSF55469">
    <property type="entry name" value="FMN-dependent nitroreductase-like"/>
    <property type="match status" value="1"/>
</dbReference>
<reference evidence="4 5" key="1">
    <citation type="submission" date="2018-05" db="EMBL/GenBank/DDBJ databases">
        <title>Abyssibacter profundi OUC007T gen. nov., sp. nov, a marine bacterium isolated from seawater of the Mariana Trench.</title>
        <authorList>
            <person name="Zhou S."/>
        </authorList>
    </citation>
    <scope>NUCLEOTIDE SEQUENCE [LARGE SCALE GENOMIC DNA]</scope>
    <source>
        <strain evidence="4 5">OUC007</strain>
    </source>
</reference>
<evidence type="ECO:0000313" key="5">
    <source>
        <dbReference type="Proteomes" id="UP000251800"/>
    </source>
</evidence>
<accession>A0A363UMJ3</accession>
<dbReference type="RefSeq" id="WP_109719836.1">
    <property type="nucleotide sequence ID" value="NZ_QEQK01000005.1"/>
</dbReference>
<dbReference type="Proteomes" id="UP000251800">
    <property type="component" value="Unassembled WGS sequence"/>
</dbReference>
<evidence type="ECO:0000313" key="4">
    <source>
        <dbReference type="EMBL" id="PWN56642.1"/>
    </source>
</evidence>
<evidence type="ECO:0000256" key="2">
    <source>
        <dbReference type="ARBA" id="ARBA00023002"/>
    </source>
</evidence>
<protein>
    <submittedName>
        <fullName evidence="4">Nitroreductase family protein</fullName>
    </submittedName>
</protein>
<evidence type="ECO:0000256" key="1">
    <source>
        <dbReference type="ARBA" id="ARBA00007118"/>
    </source>
</evidence>
<comment type="caution">
    <text evidence="4">The sequence shown here is derived from an EMBL/GenBank/DDBJ whole genome shotgun (WGS) entry which is preliminary data.</text>
</comment>
<dbReference type="InterPro" id="IPR029479">
    <property type="entry name" value="Nitroreductase"/>
</dbReference>
<dbReference type="GO" id="GO:0016491">
    <property type="term" value="F:oxidoreductase activity"/>
    <property type="evidence" value="ECO:0007669"/>
    <property type="project" value="UniProtKB-KW"/>
</dbReference>
<dbReference type="AlphaFoldDB" id="A0A363UMJ3"/>
<proteinExistence type="inferred from homology"/>
<dbReference type="Pfam" id="PF00881">
    <property type="entry name" value="Nitroreductase"/>
    <property type="match status" value="1"/>
</dbReference>
<keyword evidence="5" id="KW-1185">Reference proteome</keyword>